<gene>
    <name evidence="1" type="ORF">BXZ70DRAFT_903518</name>
</gene>
<dbReference type="EMBL" id="JAEVFJ010000001">
    <property type="protein sequence ID" value="KAH8108173.1"/>
    <property type="molecule type" value="Genomic_DNA"/>
</dbReference>
<organism evidence="1 2">
    <name type="scientific">Cristinia sonorae</name>
    <dbReference type="NCBI Taxonomy" id="1940300"/>
    <lineage>
        <taxon>Eukaryota</taxon>
        <taxon>Fungi</taxon>
        <taxon>Dikarya</taxon>
        <taxon>Basidiomycota</taxon>
        <taxon>Agaricomycotina</taxon>
        <taxon>Agaricomycetes</taxon>
        <taxon>Agaricomycetidae</taxon>
        <taxon>Agaricales</taxon>
        <taxon>Pleurotineae</taxon>
        <taxon>Stephanosporaceae</taxon>
        <taxon>Cristinia</taxon>
    </lineage>
</organism>
<evidence type="ECO:0000313" key="2">
    <source>
        <dbReference type="Proteomes" id="UP000813824"/>
    </source>
</evidence>
<keyword evidence="2" id="KW-1185">Reference proteome</keyword>
<dbReference type="AlphaFoldDB" id="A0A8K0V0I4"/>
<sequence>MATTGSGVVGILLQIVGPKIVAIAGASTVGSVRLRCLVSSRHLDPFEQGRPYRLSLTASSPGSVQTPYVQVENSPWPMQKRHRIKPFVGPRCSVKTARRMLPRRGHSSPRCGATAIMSFRDPCQYMDNGIQWRFRGCGDVTILPAWVQRGRANAIRWYKLAAAAHGWAAVG</sequence>
<evidence type="ECO:0000313" key="1">
    <source>
        <dbReference type="EMBL" id="KAH8108173.1"/>
    </source>
</evidence>
<reference evidence="1" key="1">
    <citation type="journal article" date="2021" name="New Phytol.">
        <title>Evolutionary innovations through gain and loss of genes in the ectomycorrhizal Boletales.</title>
        <authorList>
            <person name="Wu G."/>
            <person name="Miyauchi S."/>
            <person name="Morin E."/>
            <person name="Kuo A."/>
            <person name="Drula E."/>
            <person name="Varga T."/>
            <person name="Kohler A."/>
            <person name="Feng B."/>
            <person name="Cao Y."/>
            <person name="Lipzen A."/>
            <person name="Daum C."/>
            <person name="Hundley H."/>
            <person name="Pangilinan J."/>
            <person name="Johnson J."/>
            <person name="Barry K."/>
            <person name="LaButti K."/>
            <person name="Ng V."/>
            <person name="Ahrendt S."/>
            <person name="Min B."/>
            <person name="Choi I.G."/>
            <person name="Park H."/>
            <person name="Plett J.M."/>
            <person name="Magnuson J."/>
            <person name="Spatafora J.W."/>
            <person name="Nagy L.G."/>
            <person name="Henrissat B."/>
            <person name="Grigoriev I.V."/>
            <person name="Yang Z.L."/>
            <person name="Xu J."/>
            <person name="Martin F.M."/>
        </authorList>
    </citation>
    <scope>NUCLEOTIDE SEQUENCE</scope>
    <source>
        <strain evidence="1">KKN 215</strain>
    </source>
</reference>
<comment type="caution">
    <text evidence="1">The sequence shown here is derived from an EMBL/GenBank/DDBJ whole genome shotgun (WGS) entry which is preliminary data.</text>
</comment>
<proteinExistence type="predicted"/>
<dbReference type="Proteomes" id="UP000813824">
    <property type="component" value="Unassembled WGS sequence"/>
</dbReference>
<name>A0A8K0V0I4_9AGAR</name>
<protein>
    <submittedName>
        <fullName evidence="1">Uncharacterized protein</fullName>
    </submittedName>
</protein>
<accession>A0A8K0V0I4</accession>